<gene>
    <name evidence="1" type="ORF">SAMN05421785_102181</name>
</gene>
<accession>A0A1N7LEE9</accession>
<evidence type="ECO:0000313" key="2">
    <source>
        <dbReference type="Proteomes" id="UP000185781"/>
    </source>
</evidence>
<dbReference type="Proteomes" id="UP000185781">
    <property type="component" value="Unassembled WGS sequence"/>
</dbReference>
<sequence length="166" mass="18233">MRTPTILRRASKAIDDAVIDEFKSQGHSLTGATEKSIQGKVLGDRVEGEMADHGFILNAGTKASRIPYKRGSGGGTSKYIEGLKTFFRLRGLSEQEAERAAFATANVQKKEGMSTGGSKQYSKTGERQKFVEIASGKVEKEVDSILFSGMDEIFNTEFEKQKSERI</sequence>
<dbReference type="RefSeq" id="WP_027380871.1">
    <property type="nucleotide sequence ID" value="NZ_FTOV01000002.1"/>
</dbReference>
<name>A0A1N7LEE9_9FLAO</name>
<protein>
    <recommendedName>
        <fullName evidence="3">Phage protein, HK97 gp10 family</fullName>
    </recommendedName>
</protein>
<organism evidence="1 2">
    <name type="scientific">Chryseobacterium gambrini</name>
    <dbReference type="NCBI Taxonomy" id="373672"/>
    <lineage>
        <taxon>Bacteria</taxon>
        <taxon>Pseudomonadati</taxon>
        <taxon>Bacteroidota</taxon>
        <taxon>Flavobacteriia</taxon>
        <taxon>Flavobacteriales</taxon>
        <taxon>Weeksellaceae</taxon>
        <taxon>Chryseobacterium group</taxon>
        <taxon>Chryseobacterium</taxon>
    </lineage>
</organism>
<evidence type="ECO:0008006" key="3">
    <source>
        <dbReference type="Google" id="ProtNLM"/>
    </source>
</evidence>
<proteinExistence type="predicted"/>
<dbReference type="EMBL" id="FTOV01000002">
    <property type="protein sequence ID" value="SIS72212.1"/>
    <property type="molecule type" value="Genomic_DNA"/>
</dbReference>
<dbReference type="OrthoDB" id="1268489at2"/>
<dbReference type="STRING" id="373672.SAMN05421785_102181"/>
<dbReference type="AlphaFoldDB" id="A0A1N7LEE9"/>
<evidence type="ECO:0000313" key="1">
    <source>
        <dbReference type="EMBL" id="SIS72212.1"/>
    </source>
</evidence>
<reference evidence="1 2" key="1">
    <citation type="submission" date="2017-01" db="EMBL/GenBank/DDBJ databases">
        <authorList>
            <person name="Mah S.A."/>
            <person name="Swanson W.J."/>
            <person name="Moy G.W."/>
            <person name="Vacquier V.D."/>
        </authorList>
    </citation>
    <scope>NUCLEOTIDE SEQUENCE [LARGE SCALE GENOMIC DNA]</scope>
    <source>
        <strain evidence="1 2">DSM 18014</strain>
    </source>
</reference>